<name>S0P3K0_9ENTE</name>
<evidence type="ECO:0000313" key="3">
    <source>
        <dbReference type="Proteomes" id="UP000015961"/>
    </source>
</evidence>
<sequence>MSKKITTSSRFWNKTTQRLSLGFSGIVALFGIQQEEQVIAAEQSDRLTGKQNELNMQTEKLYVYQKQTKIPAAKELSQASTKLVASAPIVQENEEMVVKPLQSTSHSNSIQESSSPHSEESQSSISQSTSQKASQAISQKASQSTSQKASQSVTNMQSQSKSDQGVHVSQTNSSELSSVSESNTIKSENSQTSFVASVMHSQSLSLSASESLKVLENSQLATSELVSDALSDDFDLDFWLS</sequence>
<accession>S0P3K0</accession>
<dbReference type="EMBL" id="ASWO01000007">
    <property type="protein sequence ID" value="EOT83026.1"/>
    <property type="molecule type" value="Genomic_DNA"/>
</dbReference>
<gene>
    <name evidence="2" type="ORF">I573_02139</name>
</gene>
<proteinExistence type="predicted"/>
<dbReference type="STRING" id="1140003.OMY_01944"/>
<protein>
    <submittedName>
        <fullName evidence="2">Uncharacterized protein</fullName>
    </submittedName>
</protein>
<dbReference type="RefSeq" id="WP_016186376.1">
    <property type="nucleotide sequence ID" value="NZ_ASWO01000007.1"/>
</dbReference>
<evidence type="ECO:0000313" key="2">
    <source>
        <dbReference type="EMBL" id="EOT83026.1"/>
    </source>
</evidence>
<dbReference type="PATRIC" id="fig|1140003.3.peg.1874"/>
<dbReference type="Proteomes" id="UP000015961">
    <property type="component" value="Unassembled WGS sequence"/>
</dbReference>
<dbReference type="AlphaFoldDB" id="S0P3K0"/>
<evidence type="ECO:0000256" key="1">
    <source>
        <dbReference type="SAM" id="MobiDB-lite"/>
    </source>
</evidence>
<organism evidence="2 3">
    <name type="scientific">Enterococcus sulfureus ATCC 49903</name>
    <dbReference type="NCBI Taxonomy" id="1140003"/>
    <lineage>
        <taxon>Bacteria</taxon>
        <taxon>Bacillati</taxon>
        <taxon>Bacillota</taxon>
        <taxon>Bacilli</taxon>
        <taxon>Lactobacillales</taxon>
        <taxon>Enterococcaceae</taxon>
        <taxon>Enterococcus</taxon>
    </lineage>
</organism>
<reference evidence="2 3" key="1">
    <citation type="submission" date="2013-03" db="EMBL/GenBank/DDBJ databases">
        <title>The Genome Sequence of Enterococcus sulfureus ATCC_49903 (PacBio/Illumina hybrid assembly).</title>
        <authorList>
            <consortium name="The Broad Institute Genomics Platform"/>
            <consortium name="The Broad Institute Genome Sequencing Center for Infectious Disease"/>
            <person name="Earl A."/>
            <person name="Russ C."/>
            <person name="Gilmore M."/>
            <person name="Surin D."/>
            <person name="Walker B."/>
            <person name="Young S."/>
            <person name="Zeng Q."/>
            <person name="Gargeya S."/>
            <person name="Fitzgerald M."/>
            <person name="Haas B."/>
            <person name="Abouelleil A."/>
            <person name="Allen A.W."/>
            <person name="Alvarado L."/>
            <person name="Arachchi H.M."/>
            <person name="Berlin A.M."/>
            <person name="Chapman S.B."/>
            <person name="Gainer-Dewar J."/>
            <person name="Goldberg J."/>
            <person name="Griggs A."/>
            <person name="Gujja S."/>
            <person name="Hansen M."/>
            <person name="Howarth C."/>
            <person name="Imamovic A."/>
            <person name="Ireland A."/>
            <person name="Larimer J."/>
            <person name="McCowan C."/>
            <person name="Murphy C."/>
            <person name="Pearson M."/>
            <person name="Poon T.W."/>
            <person name="Priest M."/>
            <person name="Roberts A."/>
            <person name="Saif S."/>
            <person name="Shea T."/>
            <person name="Sisk P."/>
            <person name="Sykes S."/>
            <person name="Wortman J."/>
            <person name="Nusbaum C."/>
            <person name="Birren B."/>
        </authorList>
    </citation>
    <scope>NUCLEOTIDE SEQUENCE [LARGE SCALE GENOMIC DNA]</scope>
    <source>
        <strain evidence="2 3">ATCC 49903</strain>
    </source>
</reference>
<keyword evidence="3" id="KW-1185">Reference proteome</keyword>
<feature type="compositionally biased region" description="Polar residues" evidence="1">
    <location>
        <begin position="153"/>
        <end position="163"/>
    </location>
</feature>
<feature type="compositionally biased region" description="Low complexity" evidence="1">
    <location>
        <begin position="168"/>
        <end position="184"/>
    </location>
</feature>
<comment type="caution">
    <text evidence="2">The sequence shown here is derived from an EMBL/GenBank/DDBJ whole genome shotgun (WGS) entry which is preliminary data.</text>
</comment>
<feature type="compositionally biased region" description="Low complexity" evidence="1">
    <location>
        <begin position="102"/>
        <end position="152"/>
    </location>
</feature>
<feature type="region of interest" description="Disordered" evidence="1">
    <location>
        <begin position="99"/>
        <end position="191"/>
    </location>
</feature>